<accession>A0A0U5C9J1</accession>
<dbReference type="PANTHER" id="PTHR37542">
    <property type="entry name" value="HELO DOMAIN-CONTAINING PROTEIN-RELATED"/>
    <property type="match status" value="1"/>
</dbReference>
<evidence type="ECO:0008006" key="3">
    <source>
        <dbReference type="Google" id="ProtNLM"/>
    </source>
</evidence>
<dbReference type="Proteomes" id="UP000054771">
    <property type="component" value="Unassembled WGS sequence"/>
</dbReference>
<gene>
    <name evidence="1" type="ORF">ASPCAL06885</name>
</gene>
<dbReference type="AlphaFoldDB" id="A0A0U5C9J1"/>
<protein>
    <recommendedName>
        <fullName evidence="3">Protein kinase domain-containing protein</fullName>
    </recommendedName>
</protein>
<dbReference type="STRING" id="454130.A0A0U5C9J1"/>
<dbReference type="EMBL" id="CDMC01000005">
    <property type="protein sequence ID" value="CEL05770.1"/>
    <property type="molecule type" value="Genomic_DNA"/>
</dbReference>
<sequence>MADFIADLSRELDHFSLTANHYYQQVTVLALSWEEDDLGVIQEIRQLKTLFRDLLNFGFCEYAIPSDRPQAALSLALSEFILKFGGKGNLIIVYYGGHGEPDFNGDKQSVWAAKRVAGPTLRWHLLQSTLVAAEADVVLLLDCCYAGQAARARSHHRVEMLAAAAMNPMTPGVGQLGAISFTKALLDVIPRLIHEKTHFTITELHRELLLRATGLLQQPLYAALFESSYGGIVIRCLDRASSAMATGSQRSEDGLVLRVSLAGTPTSPQKDEFLEWLTTARPSAVSSLWIEQTIKCARSREMCGEYLTKQDSYDEISRENRTDLLVALQMLQEAIHPANTVGLAADEDIRRIQSKIEQLCERFNIAFESCMQDMTPGTLKTMQQVDSIHDAGYSDLVSMRLLCLDESVVSPRALASRISFSTPARAGERFRRGMLNGSSVLVEYWYYDMGIDTSASSSTASEWLHRVQRVASLHLQLKPAEFCTLPGQGYRRESLPQDRVGMVYALPQSLEGQMYITLLEAYRAAEYVPMEVRKNLASRIARAICNFHVIGWIHKGLRSDNILVFGTQTPDPRSYKWSDIDFVHPFLVGFDYSRPDLSETELAPDFSLEKNLYRHPDRWGRPIRFQKKHDIYSSLYHFNDENCHLGFILTSGAGCDPPRDRSLAPRVKLGSFEA</sequence>
<dbReference type="Gene3D" id="3.40.50.1460">
    <property type="match status" value="1"/>
</dbReference>
<dbReference type="InterPro" id="IPR011009">
    <property type="entry name" value="Kinase-like_dom_sf"/>
</dbReference>
<dbReference type="SUPFAM" id="SSF56112">
    <property type="entry name" value="Protein kinase-like (PK-like)"/>
    <property type="match status" value="1"/>
</dbReference>
<organism evidence="1 2">
    <name type="scientific">Aspergillus calidoustus</name>
    <dbReference type="NCBI Taxonomy" id="454130"/>
    <lineage>
        <taxon>Eukaryota</taxon>
        <taxon>Fungi</taxon>
        <taxon>Dikarya</taxon>
        <taxon>Ascomycota</taxon>
        <taxon>Pezizomycotina</taxon>
        <taxon>Eurotiomycetes</taxon>
        <taxon>Eurotiomycetidae</taxon>
        <taxon>Eurotiales</taxon>
        <taxon>Aspergillaceae</taxon>
        <taxon>Aspergillus</taxon>
        <taxon>Aspergillus subgen. Nidulantes</taxon>
    </lineage>
</organism>
<dbReference type="PANTHER" id="PTHR37542:SF3">
    <property type="entry name" value="PRION-INHIBITION AND PROPAGATION HELO DOMAIN-CONTAINING PROTEIN"/>
    <property type="match status" value="1"/>
</dbReference>
<name>A0A0U5C9J1_ASPCI</name>
<keyword evidence="2" id="KW-1185">Reference proteome</keyword>
<dbReference type="OMA" id="CCHASLI"/>
<reference evidence="2" key="1">
    <citation type="journal article" date="2016" name="Genome Announc.">
        <title>Draft genome sequences of fungus Aspergillus calidoustus.</title>
        <authorList>
            <person name="Horn F."/>
            <person name="Linde J."/>
            <person name="Mattern D.J."/>
            <person name="Walther G."/>
            <person name="Guthke R."/>
            <person name="Scherlach K."/>
            <person name="Martin K."/>
            <person name="Brakhage A.A."/>
            <person name="Petzke L."/>
            <person name="Valiante V."/>
        </authorList>
    </citation>
    <scope>NUCLEOTIDE SEQUENCE [LARGE SCALE GENOMIC DNA]</scope>
    <source>
        <strain evidence="2">SF006504</strain>
    </source>
</reference>
<proteinExistence type="predicted"/>
<evidence type="ECO:0000313" key="2">
    <source>
        <dbReference type="Proteomes" id="UP000054771"/>
    </source>
</evidence>
<dbReference type="OrthoDB" id="1911848at2759"/>
<evidence type="ECO:0000313" key="1">
    <source>
        <dbReference type="EMBL" id="CEL05770.1"/>
    </source>
</evidence>